<protein>
    <submittedName>
        <fullName evidence="5">DsDNA helicase</fullName>
    </submittedName>
</protein>
<dbReference type="InterPro" id="IPR051620">
    <property type="entry name" value="ORF904-like_C"/>
</dbReference>
<sequence length="612" mass="71192">MYVEFVKGMKFPTRNPEYSDFLDSFEDAGHVIEDDEIIVDIDNFSHDFCKQLIDFFGITTKTVWTDRGVHLYFNKVNSKVGKKNGICALGIPIELKNKTNKYITVKRNGVARKVENEDIKMNFPEIFAIKGYDNLSDLDEGDGRNNALFKHWKKLLKSTVDNKEEVVKFISEHVFPTALPIKEVENIIKNDNSDEKITNDEQQQVDAINIINKYKCVKYQATLFFKNGDNYSSDVDEFNYILSNYVLGNKSATYIENVKKLIMMKTKTIHQDDMFIQFNNGILKNGEFIEIVTDEFTPYRINVNYNPNAKVVPVVDEYLHNLCNREEEYIMHVLEAIATSFILDVELKRHLSKFWMFYGDGGNGKGTLLTIIRKILDDDNCSSLDLFDLKDDKKITSTVGKLANLGDDVSAKKAMDDETTKRLKNITSADSIEFRPLYSNPKKAIIAPTLIFTTNKIIKTWEKGNSIKRRIIWCPMLYKPKSKDPKFISKLTTPEALEYWIRLLVEAYQRLYVNKKYTESKTINEFTDLYHSNNDPLENFVSELNVMEDIIGKTLNEFKDLYLSYIDDPDSKTFPRNRLKEMILIKYPELEYKKIRVRSNENNKYVTQFLAK</sequence>
<dbReference type="PANTHER" id="PTHR35372:SF2">
    <property type="entry name" value="SF3 HELICASE DOMAIN-CONTAINING PROTEIN"/>
    <property type="match status" value="1"/>
</dbReference>
<dbReference type="PROSITE" id="PS51206">
    <property type="entry name" value="SF3_HELICASE_1"/>
    <property type="match status" value="1"/>
</dbReference>
<evidence type="ECO:0000259" key="4">
    <source>
        <dbReference type="PROSITE" id="PS51206"/>
    </source>
</evidence>
<accession>A0A8S5Q3M1</accession>
<dbReference type="Pfam" id="PF19263">
    <property type="entry name" value="DUF5906"/>
    <property type="match status" value="1"/>
</dbReference>
<evidence type="ECO:0000256" key="2">
    <source>
        <dbReference type="ARBA" id="ARBA00022801"/>
    </source>
</evidence>
<dbReference type="GO" id="GO:0004386">
    <property type="term" value="F:helicase activity"/>
    <property type="evidence" value="ECO:0007669"/>
    <property type="project" value="UniProtKB-KW"/>
</dbReference>
<dbReference type="PANTHER" id="PTHR35372">
    <property type="entry name" value="ATP BINDING PROTEIN-RELATED"/>
    <property type="match status" value="1"/>
</dbReference>
<keyword evidence="3" id="KW-0067">ATP-binding</keyword>
<evidence type="ECO:0000256" key="1">
    <source>
        <dbReference type="ARBA" id="ARBA00022741"/>
    </source>
</evidence>
<evidence type="ECO:0000313" key="5">
    <source>
        <dbReference type="EMBL" id="DAE13935.1"/>
    </source>
</evidence>
<keyword evidence="2" id="KW-0378">Hydrolase</keyword>
<keyword evidence="5" id="KW-0347">Helicase</keyword>
<feature type="domain" description="SF3 helicase" evidence="4">
    <location>
        <begin position="328"/>
        <end position="526"/>
    </location>
</feature>
<name>A0A8S5Q3M1_9CAUD</name>
<organism evidence="5">
    <name type="scientific">Siphoviridae sp. ctxrg1</name>
    <dbReference type="NCBI Taxonomy" id="2825741"/>
    <lineage>
        <taxon>Viruses</taxon>
        <taxon>Duplodnaviria</taxon>
        <taxon>Heunggongvirae</taxon>
        <taxon>Uroviricota</taxon>
        <taxon>Caudoviricetes</taxon>
    </lineage>
</organism>
<evidence type="ECO:0000256" key="3">
    <source>
        <dbReference type="ARBA" id="ARBA00022840"/>
    </source>
</evidence>
<dbReference type="Gene3D" id="3.40.50.300">
    <property type="entry name" value="P-loop containing nucleotide triphosphate hydrolases"/>
    <property type="match status" value="1"/>
</dbReference>
<keyword evidence="1" id="KW-0547">Nucleotide-binding</keyword>
<dbReference type="InterPro" id="IPR045455">
    <property type="entry name" value="NrS-1_pol-like_helicase"/>
</dbReference>
<dbReference type="EMBL" id="BK015573">
    <property type="protein sequence ID" value="DAE13935.1"/>
    <property type="molecule type" value="Genomic_DNA"/>
</dbReference>
<reference evidence="5" key="1">
    <citation type="journal article" date="2021" name="Proc. Natl. Acad. Sci. U.S.A.">
        <title>A Catalog of Tens of Thousands of Viruses from Human Metagenomes Reveals Hidden Associations with Chronic Diseases.</title>
        <authorList>
            <person name="Tisza M.J."/>
            <person name="Buck C.B."/>
        </authorList>
    </citation>
    <scope>NUCLEOTIDE SEQUENCE</scope>
    <source>
        <strain evidence="5">Ctxrg1</strain>
    </source>
</reference>
<dbReference type="InterPro" id="IPR027417">
    <property type="entry name" value="P-loop_NTPase"/>
</dbReference>
<dbReference type="InterPro" id="IPR014015">
    <property type="entry name" value="Helicase_SF3_DNA-vir"/>
</dbReference>
<dbReference type="SUPFAM" id="SSF52540">
    <property type="entry name" value="P-loop containing nucleoside triphosphate hydrolases"/>
    <property type="match status" value="1"/>
</dbReference>
<dbReference type="GO" id="GO:0005524">
    <property type="term" value="F:ATP binding"/>
    <property type="evidence" value="ECO:0007669"/>
    <property type="project" value="UniProtKB-KW"/>
</dbReference>
<proteinExistence type="predicted"/>
<dbReference type="GO" id="GO:0016787">
    <property type="term" value="F:hydrolase activity"/>
    <property type="evidence" value="ECO:0007669"/>
    <property type="project" value="UniProtKB-KW"/>
</dbReference>